<dbReference type="GO" id="GO:0006083">
    <property type="term" value="P:acetate metabolic process"/>
    <property type="evidence" value="ECO:0007669"/>
    <property type="project" value="TreeGrafter"/>
</dbReference>
<comment type="cofactor">
    <cofactor evidence="9">
        <name>Mg(2+)</name>
        <dbReference type="ChEBI" id="CHEBI:18420"/>
    </cofactor>
    <cofactor evidence="9">
        <name>Mn(2+)</name>
        <dbReference type="ChEBI" id="CHEBI:29035"/>
    </cofactor>
    <text evidence="9">Mg(2+). Can also accept Mn(2+).</text>
</comment>
<proteinExistence type="inferred from homology"/>
<dbReference type="Proteomes" id="UP000048984">
    <property type="component" value="Unassembled WGS sequence"/>
</dbReference>
<feature type="binding site" evidence="9">
    <location>
        <begin position="208"/>
        <end position="212"/>
    </location>
    <ligand>
        <name>ATP</name>
        <dbReference type="ChEBI" id="CHEBI:30616"/>
    </ligand>
</feature>
<accession>A0A0P6VL58</accession>
<keyword evidence="7 9" id="KW-0067">ATP-binding</keyword>
<evidence type="ECO:0000256" key="9">
    <source>
        <dbReference type="HAMAP-Rule" id="MF_00020"/>
    </source>
</evidence>
<dbReference type="PROSITE" id="PS01075">
    <property type="entry name" value="ACETATE_KINASE_1"/>
    <property type="match status" value="1"/>
</dbReference>
<dbReference type="NCBIfam" id="TIGR00016">
    <property type="entry name" value="ackA"/>
    <property type="match status" value="1"/>
</dbReference>
<feature type="site" description="Transition state stabilizer" evidence="9">
    <location>
        <position position="181"/>
    </location>
</feature>
<evidence type="ECO:0000256" key="2">
    <source>
        <dbReference type="ARBA" id="ARBA00022490"/>
    </source>
</evidence>
<comment type="subunit">
    <text evidence="9">Homodimer.</text>
</comment>
<feature type="site" description="Transition state stabilizer" evidence="9">
    <location>
        <position position="241"/>
    </location>
</feature>
<dbReference type="PANTHER" id="PTHR21060">
    <property type="entry name" value="ACETATE KINASE"/>
    <property type="match status" value="1"/>
</dbReference>
<evidence type="ECO:0000256" key="8">
    <source>
        <dbReference type="ARBA" id="ARBA00022842"/>
    </source>
</evidence>
<dbReference type="GO" id="GO:0008776">
    <property type="term" value="F:acetate kinase activity"/>
    <property type="evidence" value="ECO:0007669"/>
    <property type="project" value="UniProtKB-UniRule"/>
</dbReference>
<dbReference type="GO" id="GO:0005829">
    <property type="term" value="C:cytosol"/>
    <property type="evidence" value="ECO:0007669"/>
    <property type="project" value="TreeGrafter"/>
</dbReference>
<dbReference type="AlphaFoldDB" id="A0A0P6VL58"/>
<dbReference type="PANTHER" id="PTHR21060:SF21">
    <property type="entry name" value="ACETATE KINASE"/>
    <property type="match status" value="1"/>
</dbReference>
<reference evidence="11 12" key="2">
    <citation type="submission" date="2015-10" db="EMBL/GenBank/DDBJ databases">
        <title>Draft Genome Sequence of Prosthecomicrobium hirschii ATCC 27832.</title>
        <authorList>
            <person name="Daniel J."/>
            <person name="Givan S.A."/>
            <person name="Brun Y.V."/>
            <person name="Brown P.J."/>
        </authorList>
    </citation>
    <scope>NUCLEOTIDE SEQUENCE [LARGE SCALE GENOMIC DNA]</scope>
    <source>
        <strain evidence="11 12">16</strain>
    </source>
</reference>
<dbReference type="EMBL" id="LJYW01000001">
    <property type="protein sequence ID" value="KPL52716.1"/>
    <property type="molecule type" value="Genomic_DNA"/>
</dbReference>
<dbReference type="SUPFAM" id="SSF53067">
    <property type="entry name" value="Actin-like ATPase domain"/>
    <property type="match status" value="2"/>
</dbReference>
<evidence type="ECO:0000256" key="6">
    <source>
        <dbReference type="ARBA" id="ARBA00022777"/>
    </source>
</evidence>
<keyword evidence="5 9" id="KW-0547">Nucleotide-binding</keyword>
<organism evidence="11 12">
    <name type="scientific">Prosthecodimorpha hirschii</name>
    <dbReference type="NCBI Taxonomy" id="665126"/>
    <lineage>
        <taxon>Bacteria</taxon>
        <taxon>Pseudomonadati</taxon>
        <taxon>Pseudomonadota</taxon>
        <taxon>Alphaproteobacteria</taxon>
        <taxon>Hyphomicrobiales</taxon>
        <taxon>Ancalomicrobiaceae</taxon>
        <taxon>Prosthecodimorpha</taxon>
    </lineage>
</organism>
<keyword evidence="8 9" id="KW-0460">Magnesium</keyword>
<evidence type="ECO:0000313" key="11">
    <source>
        <dbReference type="EMBL" id="KPL52716.1"/>
    </source>
</evidence>
<keyword evidence="12" id="KW-1185">Reference proteome</keyword>
<protein>
    <recommendedName>
        <fullName evidence="9">Acetate kinase</fullName>
        <ecNumber evidence="9">2.7.2.1</ecNumber>
    </recommendedName>
    <alternativeName>
        <fullName evidence="9">Acetokinase</fullName>
    </alternativeName>
</protein>
<dbReference type="InterPro" id="IPR023865">
    <property type="entry name" value="Aliphatic_acid_kinase_CS"/>
</dbReference>
<dbReference type="Pfam" id="PF00871">
    <property type="entry name" value="Acetate_kinase"/>
    <property type="match status" value="1"/>
</dbReference>
<keyword evidence="4 9" id="KW-0479">Metal-binding</keyword>
<comment type="catalytic activity">
    <reaction evidence="9">
        <text>acetate + ATP = acetyl phosphate + ADP</text>
        <dbReference type="Rhea" id="RHEA:11352"/>
        <dbReference type="ChEBI" id="CHEBI:22191"/>
        <dbReference type="ChEBI" id="CHEBI:30089"/>
        <dbReference type="ChEBI" id="CHEBI:30616"/>
        <dbReference type="ChEBI" id="CHEBI:456216"/>
        <dbReference type="EC" id="2.7.2.1"/>
    </reaction>
</comment>
<keyword evidence="3 9" id="KW-0808">Transferase</keyword>
<feature type="binding site" evidence="9">
    <location>
        <begin position="283"/>
        <end position="285"/>
    </location>
    <ligand>
        <name>ATP</name>
        <dbReference type="ChEBI" id="CHEBI:30616"/>
    </ligand>
</feature>
<evidence type="ECO:0000256" key="4">
    <source>
        <dbReference type="ARBA" id="ARBA00022723"/>
    </source>
</evidence>
<dbReference type="InterPro" id="IPR004372">
    <property type="entry name" value="Ac/propionate_kinase"/>
</dbReference>
<dbReference type="STRING" id="665126.ABB55_11215"/>
<dbReference type="EC" id="2.7.2.1" evidence="9"/>
<evidence type="ECO:0000256" key="7">
    <source>
        <dbReference type="ARBA" id="ARBA00022840"/>
    </source>
</evidence>
<feature type="binding site" evidence="9">
    <location>
        <position position="379"/>
    </location>
    <ligand>
        <name>Mg(2+)</name>
        <dbReference type="ChEBI" id="CHEBI:18420"/>
    </ligand>
</feature>
<keyword evidence="2 9" id="KW-0963">Cytoplasm</keyword>
<evidence type="ECO:0000256" key="3">
    <source>
        <dbReference type="ARBA" id="ARBA00022679"/>
    </source>
</evidence>
<comment type="pathway">
    <text evidence="9">Metabolic intermediate biosynthesis; acetyl-CoA biosynthesis; acetyl-CoA from acetate: step 1/2.</text>
</comment>
<feature type="active site" description="Proton donor/acceptor" evidence="9">
    <location>
        <position position="150"/>
    </location>
</feature>
<feature type="binding site" evidence="9">
    <location>
        <position position="93"/>
    </location>
    <ligand>
        <name>substrate</name>
    </ligand>
</feature>
<evidence type="ECO:0000256" key="5">
    <source>
        <dbReference type="ARBA" id="ARBA00022741"/>
    </source>
</evidence>
<dbReference type="GO" id="GO:0006085">
    <property type="term" value="P:acetyl-CoA biosynthetic process"/>
    <property type="evidence" value="ECO:0007669"/>
    <property type="project" value="UniProtKB-UniRule"/>
</dbReference>
<reference evidence="11 12" key="1">
    <citation type="submission" date="2015-09" db="EMBL/GenBank/DDBJ databases">
        <authorList>
            <person name="Jackson K.R."/>
            <person name="Lunt B.L."/>
            <person name="Fisher J.N.B."/>
            <person name="Gardner A.V."/>
            <person name="Bailey M.E."/>
            <person name="Deus L.M."/>
            <person name="Earl A.S."/>
            <person name="Gibby P.D."/>
            <person name="Hartmann K.A."/>
            <person name="Liu J.E."/>
            <person name="Manci A.M."/>
            <person name="Nielsen D.A."/>
            <person name="Solomon M.B."/>
            <person name="Breakwell D.P."/>
            <person name="Burnett S.H."/>
            <person name="Grose J.H."/>
        </authorList>
    </citation>
    <scope>NUCLEOTIDE SEQUENCE [LARGE SCALE GENOMIC DNA]</scope>
    <source>
        <strain evidence="11 12">16</strain>
    </source>
</reference>
<gene>
    <name evidence="9" type="primary">ackA</name>
    <name evidence="11" type="ORF">ABB55_11215</name>
</gene>
<dbReference type="PROSITE" id="PS01076">
    <property type="entry name" value="ACETATE_KINASE_2"/>
    <property type="match status" value="1"/>
</dbReference>
<name>A0A0P6VL58_9HYPH</name>
<dbReference type="Gene3D" id="3.30.420.40">
    <property type="match status" value="2"/>
</dbReference>
<dbReference type="GO" id="GO:0005524">
    <property type="term" value="F:ATP binding"/>
    <property type="evidence" value="ECO:0007669"/>
    <property type="project" value="UniProtKB-KW"/>
</dbReference>
<keyword evidence="6 9" id="KW-0418">Kinase</keyword>
<dbReference type="UniPathway" id="UPA00340">
    <property type="reaction ID" value="UER00458"/>
</dbReference>
<dbReference type="PRINTS" id="PR00471">
    <property type="entry name" value="ACETATEKNASE"/>
</dbReference>
<evidence type="ECO:0000313" key="12">
    <source>
        <dbReference type="Proteomes" id="UP000048984"/>
    </source>
</evidence>
<dbReference type="PIRSF" id="PIRSF000722">
    <property type="entry name" value="Acetate_prop_kin"/>
    <property type="match status" value="1"/>
</dbReference>
<feature type="binding site" evidence="9">
    <location>
        <position position="8"/>
    </location>
    <ligand>
        <name>Mg(2+)</name>
        <dbReference type="ChEBI" id="CHEBI:18420"/>
    </ligand>
</feature>
<evidence type="ECO:0000256" key="10">
    <source>
        <dbReference type="RuleBase" id="RU003835"/>
    </source>
</evidence>
<comment type="function">
    <text evidence="9">Catalyzes the formation of acetyl phosphate from acetate and ATP. Can also catalyze the reverse reaction.</text>
</comment>
<feature type="binding site" evidence="9">
    <location>
        <begin position="328"/>
        <end position="332"/>
    </location>
    <ligand>
        <name>ATP</name>
        <dbReference type="ChEBI" id="CHEBI:30616"/>
    </ligand>
</feature>
<dbReference type="GO" id="GO:0000287">
    <property type="term" value="F:magnesium ion binding"/>
    <property type="evidence" value="ECO:0007669"/>
    <property type="project" value="UniProtKB-UniRule"/>
</dbReference>
<comment type="subcellular location">
    <subcellularLocation>
        <location evidence="9">Cytoplasm</location>
    </subcellularLocation>
</comment>
<evidence type="ECO:0000256" key="1">
    <source>
        <dbReference type="ARBA" id="ARBA00008748"/>
    </source>
</evidence>
<feature type="binding site" evidence="9">
    <location>
        <position position="15"/>
    </location>
    <ligand>
        <name>ATP</name>
        <dbReference type="ChEBI" id="CHEBI:30616"/>
    </ligand>
</feature>
<dbReference type="HAMAP" id="MF_00020">
    <property type="entry name" value="Acetate_kinase"/>
    <property type="match status" value="1"/>
</dbReference>
<sequence length="398" mass="42355">MDHLLVVNAGSSSIKFRIYAVLPGDRLDLDLKGAFDGIGAHPHLFADDDHGRRVEDDAFTAGQVPTVAAALDRLDDWLLERLGGERPVAVGHRVVHGGPDFANPVPVDDAVIAKLEALVPLAPLHQPNNLLPIRIIRDRLPGVPQVACFDTAFHRGHPDVADRFALPEALYREGVRRYGFHGLSYEFIAHRLAEIAPDLAKGRVVACHLGAGASACAMVDGRSVESTMGFTALDGLPMATRTGQLDPGVVLYLVQAKGLGAAAIERLLYRESGLLGLSGVSADMRDLEASREPGAVLAIDYFVHRIVREIGALAAAMQGLDGIVFTAGIGENSAALRARVMERLAWLGLVADPAANARRDTVVSAAGSRVQALVVPTDEEFMIARHTLATLRAMAPAG</sequence>
<dbReference type="InterPro" id="IPR043129">
    <property type="entry name" value="ATPase_NBD"/>
</dbReference>
<dbReference type="InterPro" id="IPR000890">
    <property type="entry name" value="Aliphatic_acid_kin_short-chain"/>
</dbReference>
<comment type="similarity">
    <text evidence="1 9 10">Belongs to the acetokinase family.</text>
</comment>
<comment type="caution">
    <text evidence="11">The sequence shown here is derived from an EMBL/GenBank/DDBJ whole genome shotgun (WGS) entry which is preliminary data.</text>
</comment>
<dbReference type="RefSeq" id="WP_054358879.1">
    <property type="nucleotide sequence ID" value="NZ_LJYW01000001.1"/>
</dbReference>